<proteinExistence type="predicted"/>
<organism evidence="4 5">
    <name type="scientific">Gordonia defluvii</name>
    <dbReference type="NCBI Taxonomy" id="283718"/>
    <lineage>
        <taxon>Bacteria</taxon>
        <taxon>Bacillati</taxon>
        <taxon>Actinomycetota</taxon>
        <taxon>Actinomycetes</taxon>
        <taxon>Mycobacteriales</taxon>
        <taxon>Gordoniaceae</taxon>
        <taxon>Gordonia</taxon>
    </lineage>
</organism>
<protein>
    <submittedName>
        <fullName evidence="4">TetR/AcrR family transcriptional regulator</fullName>
    </submittedName>
</protein>
<dbReference type="PANTHER" id="PTHR30055:SF226">
    <property type="entry name" value="HTH-TYPE TRANSCRIPTIONAL REGULATOR PKSA"/>
    <property type="match status" value="1"/>
</dbReference>
<accession>A0ABP6LLE7</accession>
<reference evidence="5" key="1">
    <citation type="journal article" date="2019" name="Int. J. Syst. Evol. Microbiol.">
        <title>The Global Catalogue of Microorganisms (GCM) 10K type strain sequencing project: providing services to taxonomists for standard genome sequencing and annotation.</title>
        <authorList>
            <consortium name="The Broad Institute Genomics Platform"/>
            <consortium name="The Broad Institute Genome Sequencing Center for Infectious Disease"/>
            <person name="Wu L."/>
            <person name="Ma J."/>
        </authorList>
    </citation>
    <scope>NUCLEOTIDE SEQUENCE [LARGE SCALE GENOMIC DNA]</scope>
    <source>
        <strain evidence="5">JCM 14234</strain>
    </source>
</reference>
<dbReference type="InterPro" id="IPR036271">
    <property type="entry name" value="Tet_transcr_reg_TetR-rel_C_sf"/>
</dbReference>
<dbReference type="Gene3D" id="1.10.357.10">
    <property type="entry name" value="Tetracycline Repressor, domain 2"/>
    <property type="match status" value="1"/>
</dbReference>
<dbReference type="InterPro" id="IPR001647">
    <property type="entry name" value="HTH_TetR"/>
</dbReference>
<dbReference type="Proteomes" id="UP001501035">
    <property type="component" value="Unassembled WGS sequence"/>
</dbReference>
<dbReference type="SUPFAM" id="SSF46689">
    <property type="entry name" value="Homeodomain-like"/>
    <property type="match status" value="1"/>
</dbReference>
<feature type="DNA-binding region" description="H-T-H motif" evidence="2">
    <location>
        <begin position="26"/>
        <end position="45"/>
    </location>
</feature>
<dbReference type="PRINTS" id="PR00455">
    <property type="entry name" value="HTHTETR"/>
</dbReference>
<evidence type="ECO:0000259" key="3">
    <source>
        <dbReference type="PROSITE" id="PS50977"/>
    </source>
</evidence>
<evidence type="ECO:0000313" key="5">
    <source>
        <dbReference type="Proteomes" id="UP001501035"/>
    </source>
</evidence>
<dbReference type="InterPro" id="IPR009057">
    <property type="entry name" value="Homeodomain-like_sf"/>
</dbReference>
<dbReference type="SUPFAM" id="SSF48498">
    <property type="entry name" value="Tetracyclin repressor-like, C-terminal domain"/>
    <property type="match status" value="1"/>
</dbReference>
<dbReference type="PROSITE" id="PS50977">
    <property type="entry name" value="HTH_TETR_2"/>
    <property type="match status" value="1"/>
</dbReference>
<evidence type="ECO:0000256" key="1">
    <source>
        <dbReference type="ARBA" id="ARBA00023125"/>
    </source>
</evidence>
<sequence length="187" mass="19808">MDPTQRREQLLDAAEVAIRESGPDVGLAEVAAAAGLTRSAVYASFTDRTALLDSLANRHTRLIIGRLARIAGGIADPAEQTRAAIDILAGWFEDEPQLAQALSGHLLPTAPLSDTAVVAAITGILSEGFAARGRDTAPAPTWAHALVGAMSSTITWWSATRTISREQVVDHLFLLVWSGFSGIDTPR</sequence>
<dbReference type="InterPro" id="IPR050109">
    <property type="entry name" value="HTH-type_TetR-like_transc_reg"/>
</dbReference>
<keyword evidence="1 2" id="KW-0238">DNA-binding</keyword>
<evidence type="ECO:0000256" key="2">
    <source>
        <dbReference type="PROSITE-ProRule" id="PRU00335"/>
    </source>
</evidence>
<feature type="domain" description="HTH tetR-type" evidence="3">
    <location>
        <begin position="4"/>
        <end position="63"/>
    </location>
</feature>
<gene>
    <name evidence="4" type="ORF">GCM10010528_23090</name>
</gene>
<dbReference type="Pfam" id="PF19344">
    <property type="entry name" value="TetR_C_32"/>
    <property type="match status" value="1"/>
</dbReference>
<dbReference type="Pfam" id="PF00440">
    <property type="entry name" value="TetR_N"/>
    <property type="match status" value="1"/>
</dbReference>
<dbReference type="InterPro" id="IPR045823">
    <property type="entry name" value="TetR_C_32"/>
</dbReference>
<name>A0ABP6LLE7_9ACTN</name>
<dbReference type="EMBL" id="BAAAVS010000045">
    <property type="protein sequence ID" value="GAA3042794.1"/>
    <property type="molecule type" value="Genomic_DNA"/>
</dbReference>
<dbReference type="PANTHER" id="PTHR30055">
    <property type="entry name" value="HTH-TYPE TRANSCRIPTIONAL REGULATOR RUTR"/>
    <property type="match status" value="1"/>
</dbReference>
<evidence type="ECO:0000313" key="4">
    <source>
        <dbReference type="EMBL" id="GAA3042794.1"/>
    </source>
</evidence>
<comment type="caution">
    <text evidence="4">The sequence shown here is derived from an EMBL/GenBank/DDBJ whole genome shotgun (WGS) entry which is preliminary data.</text>
</comment>
<keyword evidence="5" id="KW-1185">Reference proteome</keyword>